<dbReference type="EMBL" id="JABSTR010000001">
    <property type="protein sequence ID" value="KAH9360330.1"/>
    <property type="molecule type" value="Genomic_DNA"/>
</dbReference>
<reference evidence="2 3" key="1">
    <citation type="journal article" date="2020" name="Cell">
        <title>Large-Scale Comparative Analyses of Tick Genomes Elucidate Their Genetic Diversity and Vector Capacities.</title>
        <authorList>
            <consortium name="Tick Genome and Microbiome Consortium (TIGMIC)"/>
            <person name="Jia N."/>
            <person name="Wang J."/>
            <person name="Shi W."/>
            <person name="Du L."/>
            <person name="Sun Y."/>
            <person name="Zhan W."/>
            <person name="Jiang J.F."/>
            <person name="Wang Q."/>
            <person name="Zhang B."/>
            <person name="Ji P."/>
            <person name="Bell-Sakyi L."/>
            <person name="Cui X.M."/>
            <person name="Yuan T.T."/>
            <person name="Jiang B.G."/>
            <person name="Yang W.F."/>
            <person name="Lam T.T."/>
            <person name="Chang Q.C."/>
            <person name="Ding S.J."/>
            <person name="Wang X.J."/>
            <person name="Zhu J.G."/>
            <person name="Ruan X.D."/>
            <person name="Zhao L."/>
            <person name="Wei J.T."/>
            <person name="Ye R.Z."/>
            <person name="Que T.C."/>
            <person name="Du C.H."/>
            <person name="Zhou Y.H."/>
            <person name="Cheng J.X."/>
            <person name="Dai P.F."/>
            <person name="Guo W.B."/>
            <person name="Han X.H."/>
            <person name="Huang E.J."/>
            <person name="Li L.F."/>
            <person name="Wei W."/>
            <person name="Gao Y.C."/>
            <person name="Liu J.Z."/>
            <person name="Shao H.Z."/>
            <person name="Wang X."/>
            <person name="Wang C.C."/>
            <person name="Yang T.C."/>
            <person name="Huo Q.B."/>
            <person name="Li W."/>
            <person name="Chen H.Y."/>
            <person name="Chen S.E."/>
            <person name="Zhou L.G."/>
            <person name="Ni X.B."/>
            <person name="Tian J.H."/>
            <person name="Sheng Y."/>
            <person name="Liu T."/>
            <person name="Pan Y.S."/>
            <person name="Xia L.Y."/>
            <person name="Li J."/>
            <person name="Zhao F."/>
            <person name="Cao W.C."/>
        </authorList>
    </citation>
    <scope>NUCLEOTIDE SEQUENCE [LARGE SCALE GENOMIC DNA]</scope>
    <source>
        <strain evidence="2">HaeL-2018</strain>
    </source>
</reference>
<dbReference type="AlphaFoldDB" id="A0A9J6FBD0"/>
<dbReference type="Proteomes" id="UP000821853">
    <property type="component" value="Chromosome 1"/>
</dbReference>
<proteinExistence type="predicted"/>
<organism evidence="2 3">
    <name type="scientific">Haemaphysalis longicornis</name>
    <name type="common">Bush tick</name>
    <dbReference type="NCBI Taxonomy" id="44386"/>
    <lineage>
        <taxon>Eukaryota</taxon>
        <taxon>Metazoa</taxon>
        <taxon>Ecdysozoa</taxon>
        <taxon>Arthropoda</taxon>
        <taxon>Chelicerata</taxon>
        <taxon>Arachnida</taxon>
        <taxon>Acari</taxon>
        <taxon>Parasitiformes</taxon>
        <taxon>Ixodida</taxon>
        <taxon>Ixodoidea</taxon>
        <taxon>Ixodidae</taxon>
        <taxon>Haemaphysalinae</taxon>
        <taxon>Haemaphysalis</taxon>
    </lineage>
</organism>
<evidence type="ECO:0000313" key="3">
    <source>
        <dbReference type="Proteomes" id="UP000821853"/>
    </source>
</evidence>
<evidence type="ECO:0000259" key="1">
    <source>
        <dbReference type="Pfam" id="PF00098"/>
    </source>
</evidence>
<dbReference type="VEuPathDB" id="VectorBase:HLOH_040894"/>
<accession>A0A9J6FBD0</accession>
<dbReference type="GO" id="GO:0003676">
    <property type="term" value="F:nucleic acid binding"/>
    <property type="evidence" value="ECO:0007669"/>
    <property type="project" value="InterPro"/>
</dbReference>
<gene>
    <name evidence="2" type="ORF">HPB48_010059</name>
</gene>
<evidence type="ECO:0000313" key="2">
    <source>
        <dbReference type="EMBL" id="KAH9360330.1"/>
    </source>
</evidence>
<keyword evidence="3" id="KW-1185">Reference proteome</keyword>
<dbReference type="SUPFAM" id="SSF57756">
    <property type="entry name" value="Retrovirus zinc finger-like domains"/>
    <property type="match status" value="1"/>
</dbReference>
<dbReference type="GO" id="GO:0008270">
    <property type="term" value="F:zinc ion binding"/>
    <property type="evidence" value="ECO:0007669"/>
    <property type="project" value="InterPro"/>
</dbReference>
<dbReference type="Pfam" id="PF00098">
    <property type="entry name" value="zf-CCHC"/>
    <property type="match status" value="1"/>
</dbReference>
<dbReference type="OrthoDB" id="6475417at2759"/>
<name>A0A9J6FBD0_HAELO</name>
<dbReference type="InterPro" id="IPR001878">
    <property type="entry name" value="Znf_CCHC"/>
</dbReference>
<comment type="caution">
    <text evidence="2">The sequence shown here is derived from an EMBL/GenBank/DDBJ whole genome shotgun (WGS) entry which is preliminary data.</text>
</comment>
<dbReference type="Gene3D" id="4.10.60.10">
    <property type="entry name" value="Zinc finger, CCHC-type"/>
    <property type="match status" value="1"/>
</dbReference>
<protein>
    <recommendedName>
        <fullName evidence="1">CCHC-type domain-containing protein</fullName>
    </recommendedName>
</protein>
<sequence length="76" mass="8703">MSAQFYLWDKPSHISRDCPNSKGESRKCYNCSQLGHITRDVREASVKDPVANICYRCCECGHIARKRRSTGAHNRC</sequence>
<feature type="domain" description="CCHC-type" evidence="1">
    <location>
        <begin position="26"/>
        <end position="40"/>
    </location>
</feature>
<dbReference type="InterPro" id="IPR036875">
    <property type="entry name" value="Znf_CCHC_sf"/>
</dbReference>